<evidence type="ECO:0000256" key="3">
    <source>
        <dbReference type="ARBA" id="ARBA00022692"/>
    </source>
</evidence>
<evidence type="ECO:0000256" key="2">
    <source>
        <dbReference type="ARBA" id="ARBA00022475"/>
    </source>
</evidence>
<evidence type="ECO:0000256" key="1">
    <source>
        <dbReference type="ARBA" id="ARBA00004236"/>
    </source>
</evidence>
<dbReference type="AlphaFoldDB" id="A0A2W7I889"/>
<feature type="transmembrane region" description="Helical" evidence="6">
    <location>
        <begin position="6"/>
        <end position="26"/>
    </location>
</feature>
<dbReference type="InterPro" id="IPR022781">
    <property type="entry name" value="Flagellar_biosynth_FliO"/>
</dbReference>
<proteinExistence type="predicted"/>
<keyword evidence="4 6" id="KW-1133">Transmembrane helix</keyword>
<dbReference type="GO" id="GO:0016020">
    <property type="term" value="C:membrane"/>
    <property type="evidence" value="ECO:0007669"/>
    <property type="project" value="InterPro"/>
</dbReference>
<accession>A0A2W7I889</accession>
<keyword evidence="7" id="KW-0969">Cilium</keyword>
<evidence type="ECO:0000313" key="7">
    <source>
        <dbReference type="EMBL" id="PZW41305.1"/>
    </source>
</evidence>
<dbReference type="EMBL" id="QKYU01000021">
    <property type="protein sequence ID" value="PZW41305.1"/>
    <property type="molecule type" value="Genomic_DNA"/>
</dbReference>
<keyword evidence="2" id="KW-1003">Cell membrane</keyword>
<comment type="caution">
    <text evidence="7">The sequence shown here is derived from an EMBL/GenBank/DDBJ whole genome shotgun (WGS) entry which is preliminary data.</text>
</comment>
<evidence type="ECO:0000256" key="5">
    <source>
        <dbReference type="ARBA" id="ARBA00023136"/>
    </source>
</evidence>
<gene>
    <name evidence="7" type="ORF">C8P66_12112</name>
</gene>
<dbReference type="Proteomes" id="UP000249688">
    <property type="component" value="Unassembled WGS sequence"/>
</dbReference>
<keyword evidence="8" id="KW-1185">Reference proteome</keyword>
<name>A0A2W7I889_9PROT</name>
<dbReference type="Pfam" id="PF04347">
    <property type="entry name" value="FliO"/>
    <property type="match status" value="1"/>
</dbReference>
<evidence type="ECO:0000313" key="8">
    <source>
        <dbReference type="Proteomes" id="UP000249688"/>
    </source>
</evidence>
<dbReference type="GO" id="GO:0044781">
    <property type="term" value="P:bacterial-type flagellum organization"/>
    <property type="evidence" value="ECO:0007669"/>
    <property type="project" value="InterPro"/>
</dbReference>
<evidence type="ECO:0000256" key="4">
    <source>
        <dbReference type="ARBA" id="ARBA00022989"/>
    </source>
</evidence>
<keyword evidence="5 6" id="KW-0472">Membrane</keyword>
<sequence length="87" mass="9302">MTDMDTLPWLLAAGALAGMVALLLLLGRAARRFGLGQAAPRSGPRRLAIQDSLALDPRRRLLLVRCDGREVVLLTGGATDQVVGWLP</sequence>
<dbReference type="RefSeq" id="WP_245903641.1">
    <property type="nucleotide sequence ID" value="NZ_QKYU01000021.1"/>
</dbReference>
<comment type="subcellular location">
    <subcellularLocation>
        <location evidence="1">Cell membrane</location>
    </subcellularLocation>
</comment>
<keyword evidence="3 6" id="KW-0812">Transmembrane</keyword>
<keyword evidence="7" id="KW-0966">Cell projection</keyword>
<evidence type="ECO:0000256" key="6">
    <source>
        <dbReference type="SAM" id="Phobius"/>
    </source>
</evidence>
<reference evidence="7 8" key="1">
    <citation type="submission" date="2018-06" db="EMBL/GenBank/DDBJ databases">
        <title>Genomic Encyclopedia of Archaeal and Bacterial Type Strains, Phase II (KMG-II): from individual species to whole genera.</title>
        <authorList>
            <person name="Goeker M."/>
        </authorList>
    </citation>
    <scope>NUCLEOTIDE SEQUENCE [LARGE SCALE GENOMIC DNA]</scope>
    <source>
        <strain evidence="7 8">DSM 24525</strain>
    </source>
</reference>
<keyword evidence="7" id="KW-0282">Flagellum</keyword>
<organism evidence="7 8">
    <name type="scientific">Humitalea rosea</name>
    <dbReference type="NCBI Taxonomy" id="990373"/>
    <lineage>
        <taxon>Bacteria</taxon>
        <taxon>Pseudomonadati</taxon>
        <taxon>Pseudomonadota</taxon>
        <taxon>Alphaproteobacteria</taxon>
        <taxon>Acetobacterales</taxon>
        <taxon>Roseomonadaceae</taxon>
        <taxon>Humitalea</taxon>
    </lineage>
</organism>
<protein>
    <submittedName>
        <fullName evidence="7">Flagellar protein FliO/FliZ</fullName>
    </submittedName>
</protein>